<sequence>MANQGSKKIVERNRKRMDLLWRIILVSNVIYIVVRMAVMYSSFTWKHWIGLVVTSAAYFLSYKQLASMTKPEYSDADNRELLSSGYDLATGGLSEYIEDVIYITAFVQLTSIISGKFWWTYLVIPAFGGYKIFFLLKGTFFGGGSEGEVEDEKSRKKREKMEKKASRGKMLAQMSTNLKVMMNTSIGICIFPDPSGYVNQQ</sequence>
<reference evidence="8 9" key="1">
    <citation type="submission" date="2017-09" db="EMBL/GenBank/DDBJ databases">
        <authorList>
            <consortium name="International Durum Wheat Genome Sequencing Consortium (IDWGSC)"/>
            <person name="Milanesi L."/>
        </authorList>
    </citation>
    <scope>NUCLEOTIDE SEQUENCE [LARGE SCALE GENOMIC DNA]</scope>
    <source>
        <strain evidence="9">cv. Svevo</strain>
    </source>
</reference>
<evidence type="ECO:0000313" key="8">
    <source>
        <dbReference type="EMBL" id="VAI47687.1"/>
    </source>
</evidence>
<dbReference type="GO" id="GO:0006624">
    <property type="term" value="P:vacuolar protein processing"/>
    <property type="evidence" value="ECO:0007669"/>
    <property type="project" value="TreeGrafter"/>
</dbReference>
<dbReference type="PANTHER" id="PTHR13505">
    <property type="entry name" value="TRANSMEMBRANE PROTEIN 208"/>
    <property type="match status" value="1"/>
</dbReference>
<dbReference type="Proteomes" id="UP000324705">
    <property type="component" value="Chromosome 6A"/>
</dbReference>
<evidence type="ECO:0008006" key="10">
    <source>
        <dbReference type="Google" id="ProtNLM"/>
    </source>
</evidence>
<evidence type="ECO:0000256" key="4">
    <source>
        <dbReference type="ARBA" id="ARBA00022824"/>
    </source>
</evidence>
<dbReference type="Pfam" id="PF05620">
    <property type="entry name" value="TMEM208_SND2"/>
    <property type="match status" value="1"/>
</dbReference>
<proteinExistence type="inferred from homology"/>
<gene>
    <name evidence="8" type="ORF">TRITD_6Av1G156310</name>
</gene>
<keyword evidence="5 7" id="KW-1133">Transmembrane helix</keyword>
<keyword evidence="9" id="KW-1185">Reference proteome</keyword>
<dbReference type="GO" id="GO:0005773">
    <property type="term" value="C:vacuole"/>
    <property type="evidence" value="ECO:0007669"/>
    <property type="project" value="GOC"/>
</dbReference>
<evidence type="ECO:0000256" key="6">
    <source>
        <dbReference type="ARBA" id="ARBA00023136"/>
    </source>
</evidence>
<dbReference type="AlphaFoldDB" id="A0A9R0Y2P3"/>
<dbReference type="PANTHER" id="PTHR13505:SF7">
    <property type="entry name" value="TRANSMEMBRANE PROTEIN 208"/>
    <property type="match status" value="1"/>
</dbReference>
<evidence type="ECO:0000256" key="3">
    <source>
        <dbReference type="ARBA" id="ARBA00022692"/>
    </source>
</evidence>
<feature type="transmembrane region" description="Helical" evidence="7">
    <location>
        <begin position="20"/>
        <end position="39"/>
    </location>
</feature>
<accession>A0A9R0Y2P3</accession>
<dbReference type="OMA" id="PIRAGWM"/>
<dbReference type="Gramene" id="TRITD6Av1G156310.2">
    <property type="protein sequence ID" value="TRITD6Av1G156310.2"/>
    <property type="gene ID" value="TRITD6Av1G156310"/>
</dbReference>
<keyword evidence="3 7" id="KW-0812">Transmembrane</keyword>
<dbReference type="EMBL" id="LT934121">
    <property type="protein sequence ID" value="VAI47687.1"/>
    <property type="molecule type" value="Genomic_DNA"/>
</dbReference>
<name>A0A9R0Y2P3_TRITD</name>
<evidence type="ECO:0000256" key="2">
    <source>
        <dbReference type="ARBA" id="ARBA00009950"/>
    </source>
</evidence>
<evidence type="ECO:0000256" key="7">
    <source>
        <dbReference type="SAM" id="Phobius"/>
    </source>
</evidence>
<keyword evidence="4" id="KW-0256">Endoplasmic reticulum</keyword>
<evidence type="ECO:0000256" key="1">
    <source>
        <dbReference type="ARBA" id="ARBA00004477"/>
    </source>
</evidence>
<organism evidence="8 9">
    <name type="scientific">Triticum turgidum subsp. durum</name>
    <name type="common">Durum wheat</name>
    <name type="synonym">Triticum durum</name>
    <dbReference type="NCBI Taxonomy" id="4567"/>
    <lineage>
        <taxon>Eukaryota</taxon>
        <taxon>Viridiplantae</taxon>
        <taxon>Streptophyta</taxon>
        <taxon>Embryophyta</taxon>
        <taxon>Tracheophyta</taxon>
        <taxon>Spermatophyta</taxon>
        <taxon>Magnoliopsida</taxon>
        <taxon>Liliopsida</taxon>
        <taxon>Poales</taxon>
        <taxon>Poaceae</taxon>
        <taxon>BOP clade</taxon>
        <taxon>Pooideae</taxon>
        <taxon>Triticodae</taxon>
        <taxon>Triticeae</taxon>
        <taxon>Triticinae</taxon>
        <taxon>Triticum</taxon>
    </lineage>
</organism>
<protein>
    <recommendedName>
        <fullName evidence="10">Transmembrane protein 208</fullName>
    </recommendedName>
</protein>
<keyword evidence="6 7" id="KW-0472">Membrane</keyword>
<dbReference type="GO" id="GO:0005789">
    <property type="term" value="C:endoplasmic reticulum membrane"/>
    <property type="evidence" value="ECO:0007669"/>
    <property type="project" value="UniProtKB-SubCell"/>
</dbReference>
<dbReference type="InterPro" id="IPR008506">
    <property type="entry name" value="SND2/TMEM208"/>
</dbReference>
<feature type="transmembrane region" description="Helical" evidence="7">
    <location>
        <begin position="45"/>
        <end position="62"/>
    </location>
</feature>
<evidence type="ECO:0000313" key="9">
    <source>
        <dbReference type="Proteomes" id="UP000324705"/>
    </source>
</evidence>
<evidence type="ECO:0000256" key="5">
    <source>
        <dbReference type="ARBA" id="ARBA00022989"/>
    </source>
</evidence>
<comment type="subcellular location">
    <subcellularLocation>
        <location evidence="1">Endoplasmic reticulum membrane</location>
        <topology evidence="1">Multi-pass membrane protein</topology>
    </subcellularLocation>
</comment>
<comment type="similarity">
    <text evidence="2">Belongs to the TMEM208 family.</text>
</comment>